<dbReference type="InterPro" id="IPR007138">
    <property type="entry name" value="ABM_dom"/>
</dbReference>
<organism evidence="2 3">
    <name type="scientific">Salinomyces thailandicus</name>
    <dbReference type="NCBI Taxonomy" id="706561"/>
    <lineage>
        <taxon>Eukaryota</taxon>
        <taxon>Fungi</taxon>
        <taxon>Dikarya</taxon>
        <taxon>Ascomycota</taxon>
        <taxon>Pezizomycotina</taxon>
        <taxon>Dothideomycetes</taxon>
        <taxon>Dothideomycetidae</taxon>
        <taxon>Mycosphaerellales</taxon>
        <taxon>Teratosphaeriaceae</taxon>
        <taxon>Salinomyces</taxon>
    </lineage>
</organism>
<dbReference type="Pfam" id="PF03992">
    <property type="entry name" value="ABM"/>
    <property type="match status" value="1"/>
</dbReference>
<name>A0A4U0UAF1_9PEZI</name>
<dbReference type="Proteomes" id="UP000308549">
    <property type="component" value="Unassembled WGS sequence"/>
</dbReference>
<proteinExistence type="predicted"/>
<evidence type="ECO:0000313" key="2">
    <source>
        <dbReference type="EMBL" id="TKA32351.1"/>
    </source>
</evidence>
<dbReference type="PANTHER" id="PTHR40624">
    <property type="entry name" value="BIOSYNTHESIS MONOOXYGENASE, PUTATIVE (AFU_ORTHOLOGUE AFUA_1G12025)-RELATED"/>
    <property type="match status" value="1"/>
</dbReference>
<dbReference type="AlphaFoldDB" id="A0A4U0UAF1"/>
<reference evidence="2 3" key="1">
    <citation type="submission" date="2017-03" db="EMBL/GenBank/DDBJ databases">
        <title>Genomes of endolithic fungi from Antarctica.</title>
        <authorList>
            <person name="Coleine C."/>
            <person name="Masonjones S."/>
            <person name="Stajich J.E."/>
        </authorList>
    </citation>
    <scope>NUCLEOTIDE SEQUENCE [LARGE SCALE GENOMIC DNA]</scope>
    <source>
        <strain evidence="2 3">CCFEE 6315</strain>
    </source>
</reference>
<accession>A0A4U0UAF1</accession>
<dbReference type="InterPro" id="IPR011008">
    <property type="entry name" value="Dimeric_a/b-barrel"/>
</dbReference>
<dbReference type="Gene3D" id="3.30.70.100">
    <property type="match status" value="1"/>
</dbReference>
<keyword evidence="3" id="KW-1185">Reference proteome</keyword>
<feature type="domain" description="ABM" evidence="1">
    <location>
        <begin position="134"/>
        <end position="222"/>
    </location>
</feature>
<protein>
    <recommendedName>
        <fullName evidence="1">ABM domain-containing protein</fullName>
    </recommendedName>
</protein>
<sequence>MDKNGIALFCTLHPASTEKQAICLDLLRQSSRDYYRHPSSLCTSWSYFTPFPPPKPNSKTAARPTICGLEVYTQKSALQAQVDDPVHFQAYHEKVRREGLYEKPEELVAWWLSEGFVARDGDARATRGSGGTLVSVTRMVAKDRGEVSGFMKPFAAWVAAKEPGVLTYAILTRPKAPKELLLVVRYEDKKALRAHSEAPEHVEIVEKLSRALENSVAGSTTLWVEIEDSFVAENLATGSTSSKL</sequence>
<evidence type="ECO:0000259" key="1">
    <source>
        <dbReference type="PROSITE" id="PS51725"/>
    </source>
</evidence>
<dbReference type="SUPFAM" id="SSF54909">
    <property type="entry name" value="Dimeric alpha+beta barrel"/>
    <property type="match status" value="1"/>
</dbReference>
<evidence type="ECO:0000313" key="3">
    <source>
        <dbReference type="Proteomes" id="UP000308549"/>
    </source>
</evidence>
<dbReference type="PROSITE" id="PS51725">
    <property type="entry name" value="ABM"/>
    <property type="match status" value="1"/>
</dbReference>
<gene>
    <name evidence="2" type="ORF">B0A50_01457</name>
</gene>
<dbReference type="EMBL" id="NAJL01000005">
    <property type="protein sequence ID" value="TKA32351.1"/>
    <property type="molecule type" value="Genomic_DNA"/>
</dbReference>
<comment type="caution">
    <text evidence="2">The sequence shown here is derived from an EMBL/GenBank/DDBJ whole genome shotgun (WGS) entry which is preliminary data.</text>
</comment>
<dbReference type="PANTHER" id="PTHR40624:SF1">
    <property type="entry name" value="BIOSYNTHESIS MONOOXYGENASE, PUTATIVE (AFU_ORTHOLOGUE AFUA_1G12025)-RELATED"/>
    <property type="match status" value="1"/>
</dbReference>
<dbReference type="OrthoDB" id="10011777at2759"/>